<feature type="transmembrane region" description="Helical" evidence="1">
    <location>
        <begin position="29"/>
        <end position="46"/>
    </location>
</feature>
<keyword evidence="1" id="KW-0472">Membrane</keyword>
<proteinExistence type="predicted"/>
<reference evidence="2 3" key="1">
    <citation type="submission" date="2016-10" db="EMBL/GenBank/DDBJ databases">
        <authorList>
            <person name="Varghese N."/>
            <person name="Submissions S."/>
        </authorList>
    </citation>
    <scope>NUCLEOTIDE SEQUENCE [LARGE SCALE GENOMIC DNA]</scope>
    <source>
        <strain evidence="2 3">Nl1</strain>
    </source>
</reference>
<evidence type="ECO:0000313" key="3">
    <source>
        <dbReference type="Proteomes" id="UP000183471"/>
    </source>
</evidence>
<keyword evidence="3" id="KW-1185">Reference proteome</keyword>
<sequence>MSKNMDMSENVDMTNDVEMEKRYAAIRTALFLLAFSLALPVTHYLWQACCS</sequence>
<gene>
    <name evidence="2" type="ORF">SAMN05216402_1626</name>
</gene>
<comment type="caution">
    <text evidence="2">The sequence shown here is derived from an EMBL/GenBank/DDBJ whole genome shotgun (WGS) entry which is preliminary data.</text>
</comment>
<protein>
    <recommendedName>
        <fullName evidence="4">Methane/ammonia monooxygenase subunit C</fullName>
    </recommendedName>
</protein>
<dbReference type="EMBL" id="FNKY01000001">
    <property type="protein sequence ID" value="SDQ63212.1"/>
    <property type="molecule type" value="Genomic_DNA"/>
</dbReference>
<dbReference type="Proteomes" id="UP000183471">
    <property type="component" value="Unassembled WGS sequence"/>
</dbReference>
<accession>A0ABY0TCS1</accession>
<keyword evidence="1" id="KW-1133">Transmembrane helix</keyword>
<evidence type="ECO:0008006" key="4">
    <source>
        <dbReference type="Google" id="ProtNLM"/>
    </source>
</evidence>
<organism evidence="2 3">
    <name type="scientific">Nitrosospira multiformis</name>
    <dbReference type="NCBI Taxonomy" id="1231"/>
    <lineage>
        <taxon>Bacteria</taxon>
        <taxon>Pseudomonadati</taxon>
        <taxon>Pseudomonadota</taxon>
        <taxon>Betaproteobacteria</taxon>
        <taxon>Nitrosomonadales</taxon>
        <taxon>Nitrosomonadaceae</taxon>
        <taxon>Nitrosospira</taxon>
    </lineage>
</organism>
<keyword evidence="1" id="KW-0812">Transmembrane</keyword>
<dbReference type="RefSeq" id="WP_176759949.1">
    <property type="nucleotide sequence ID" value="NZ_FNKY01000001.1"/>
</dbReference>
<name>A0ABY0TCS1_9PROT</name>
<evidence type="ECO:0000256" key="1">
    <source>
        <dbReference type="SAM" id="Phobius"/>
    </source>
</evidence>
<evidence type="ECO:0000313" key="2">
    <source>
        <dbReference type="EMBL" id="SDQ63212.1"/>
    </source>
</evidence>